<dbReference type="Proteomes" id="UP000192491">
    <property type="component" value="Unassembled WGS sequence"/>
</dbReference>
<accession>A0A1Y1QYC4</accession>
<feature type="signal peptide" evidence="1">
    <location>
        <begin position="1"/>
        <end position="23"/>
    </location>
</feature>
<dbReference type="AlphaFoldDB" id="A0A1Y1QYC4"/>
<comment type="caution">
    <text evidence="2">The sequence shown here is derived from an EMBL/GenBank/DDBJ whole genome shotgun (WGS) entry which is preliminary data.</text>
</comment>
<evidence type="ECO:0000313" key="3">
    <source>
        <dbReference type="Proteomes" id="UP000192491"/>
    </source>
</evidence>
<evidence type="ECO:0000313" key="2">
    <source>
        <dbReference type="EMBL" id="OQX16584.1"/>
    </source>
</evidence>
<dbReference type="EMBL" id="MTEJ01000003">
    <property type="protein sequence ID" value="OQX16584.1"/>
    <property type="molecule type" value="Genomic_DNA"/>
</dbReference>
<gene>
    <name evidence="2" type="ORF">BWK73_03165</name>
</gene>
<feature type="chain" id="PRO_5012847242" description="SH3b domain-containing protein" evidence="1">
    <location>
        <begin position="24"/>
        <end position="279"/>
    </location>
</feature>
<protein>
    <recommendedName>
        <fullName evidence="4">SH3b domain-containing protein</fullName>
    </recommendedName>
</protein>
<evidence type="ECO:0008006" key="4">
    <source>
        <dbReference type="Google" id="ProtNLM"/>
    </source>
</evidence>
<keyword evidence="1" id="KW-0732">Signal</keyword>
<sequence length="279" mass="31069">MHMPIRSGLFLLGASLFSLNAAAFTEPQGYAKLPITFSPETKVKVVVEQQGNTIIAKLPEGKTQTLGEMPDVPEGSQSIDGLLLQADFNFDGYSDVAVLEGVGYGGVNLFYRLHWWNKAQGKFQEYKEPISNPTLTPETKTLSTAQRSGPRWYSTDYRFSQGKPYLWSEGAMVGTDGDLYFVKIYDAAGKLLTKVIADTQDSSDVTAKTPAATRNITVDKAVLHDKPDAKTKTKMYLIKGDKVTLLDHREGDDGVEWFLVRFEGKKRVEKWVEWSALSQ</sequence>
<dbReference type="InterPro" id="IPR058087">
    <property type="entry name" value="XAC2610_dom"/>
</dbReference>
<evidence type="ECO:0000256" key="1">
    <source>
        <dbReference type="SAM" id="SignalP"/>
    </source>
</evidence>
<dbReference type="NCBIfam" id="NF047539">
    <property type="entry name" value="XAC2610_fam"/>
    <property type="match status" value="1"/>
</dbReference>
<organism evidence="2 3">
    <name type="scientific">Thiothrix lacustris</name>
    <dbReference type="NCBI Taxonomy" id="525917"/>
    <lineage>
        <taxon>Bacteria</taxon>
        <taxon>Pseudomonadati</taxon>
        <taxon>Pseudomonadota</taxon>
        <taxon>Gammaproteobacteria</taxon>
        <taxon>Thiotrichales</taxon>
        <taxon>Thiotrichaceae</taxon>
        <taxon>Thiothrix</taxon>
    </lineage>
</organism>
<reference evidence="2 3" key="1">
    <citation type="submission" date="2017-01" db="EMBL/GenBank/DDBJ databases">
        <title>Novel large sulfur bacteria in the metagenomes of groundwater-fed chemosynthetic microbial mats in the Lake Huron basin.</title>
        <authorList>
            <person name="Sharrar A.M."/>
            <person name="Flood B.E."/>
            <person name="Bailey J.V."/>
            <person name="Jones D.S."/>
            <person name="Biddanda B."/>
            <person name="Ruberg S.A."/>
            <person name="Marcus D.N."/>
            <person name="Dick G.J."/>
        </authorList>
    </citation>
    <scope>NUCLEOTIDE SEQUENCE [LARGE SCALE GENOMIC DNA]</scope>
    <source>
        <strain evidence="2">A8</strain>
    </source>
</reference>
<proteinExistence type="predicted"/>
<name>A0A1Y1QYC4_9GAMM</name>